<sequence>MKLTLTILGCGSSAGVPRPALGWGACDPNNPKNRRRRCSLLVERTGAHGTTRIVIDTSPDLREQLIDAEVDHIDAVFLTHEHADQTHGIDDLRSVVLHQRRRIPVYFNQSTAKDIMARFSYCFISPEGSDYPPILTRHAIEAGESHTTEGRGGPLKLSAFLVQHGKIPALGFRIGAAAYTPDLHDIPEESWPALRNLDLWIVDGLRYAGHPSHFSVNDALSWIERFKPKQAVITNMHSDLDYEVLRQSLPPGVIPAYDGLRLTLNSAG</sequence>
<dbReference type="PANTHER" id="PTHR42663">
    <property type="entry name" value="HYDROLASE C777.06C-RELATED-RELATED"/>
    <property type="match status" value="1"/>
</dbReference>
<dbReference type="CDD" id="cd16279">
    <property type="entry name" value="metallo-hydrolase-like_MBL-fold"/>
    <property type="match status" value="1"/>
</dbReference>
<organism evidence="2 3">
    <name type="scientific">Bradyrhizobium retamae</name>
    <dbReference type="NCBI Taxonomy" id="1300035"/>
    <lineage>
        <taxon>Bacteria</taxon>
        <taxon>Pseudomonadati</taxon>
        <taxon>Pseudomonadota</taxon>
        <taxon>Alphaproteobacteria</taxon>
        <taxon>Hyphomicrobiales</taxon>
        <taxon>Nitrobacteraceae</taxon>
        <taxon>Bradyrhizobium</taxon>
    </lineage>
</organism>
<dbReference type="SUPFAM" id="SSF56281">
    <property type="entry name" value="Metallo-hydrolase/oxidoreductase"/>
    <property type="match status" value="1"/>
</dbReference>
<accession>A0A0R3MHD0</accession>
<dbReference type="Pfam" id="PF12706">
    <property type="entry name" value="Lactamase_B_2"/>
    <property type="match status" value="1"/>
</dbReference>
<dbReference type="InterPro" id="IPR036866">
    <property type="entry name" value="RibonucZ/Hydroxyglut_hydro"/>
</dbReference>
<dbReference type="PANTHER" id="PTHR42663:SF6">
    <property type="entry name" value="HYDROLASE C777.06C-RELATED"/>
    <property type="match status" value="1"/>
</dbReference>
<dbReference type="EMBL" id="LLYA01000213">
    <property type="protein sequence ID" value="KRR17391.1"/>
    <property type="molecule type" value="Genomic_DNA"/>
</dbReference>
<evidence type="ECO:0000313" key="2">
    <source>
        <dbReference type="EMBL" id="KRR17391.1"/>
    </source>
</evidence>
<dbReference type="RefSeq" id="WP_057847631.1">
    <property type="nucleotide sequence ID" value="NZ_LLYA01000213.1"/>
</dbReference>
<keyword evidence="3" id="KW-1185">Reference proteome</keyword>
<dbReference type="OrthoDB" id="9781189at2"/>
<reference evidence="2 3" key="1">
    <citation type="submission" date="2014-03" db="EMBL/GenBank/DDBJ databases">
        <title>Bradyrhizobium valentinum sp. nov., isolated from effective nodules of Lupinus mariae-josephae, a lupine endemic of basic-lime soils in Eastern Spain.</title>
        <authorList>
            <person name="Duran D."/>
            <person name="Rey L."/>
            <person name="Navarro A."/>
            <person name="Busquets A."/>
            <person name="Imperial J."/>
            <person name="Ruiz-Argueso T."/>
        </authorList>
    </citation>
    <scope>NUCLEOTIDE SEQUENCE [LARGE SCALE GENOMIC DNA]</scope>
    <source>
        <strain evidence="2 3">Ro19</strain>
    </source>
</reference>
<dbReference type="InterPro" id="IPR001279">
    <property type="entry name" value="Metallo-B-lactamas"/>
</dbReference>
<gene>
    <name evidence="2" type="ORF">CQ13_36460</name>
</gene>
<proteinExistence type="predicted"/>
<dbReference type="AlphaFoldDB" id="A0A0R3MHD0"/>
<evidence type="ECO:0000313" key="3">
    <source>
        <dbReference type="Proteomes" id="UP000052023"/>
    </source>
</evidence>
<evidence type="ECO:0000259" key="1">
    <source>
        <dbReference type="Pfam" id="PF12706"/>
    </source>
</evidence>
<protein>
    <submittedName>
        <fullName evidence="2">Phosphoribosyl 1,2-cyclic phosphodiesterase</fullName>
    </submittedName>
</protein>
<feature type="domain" description="Metallo-beta-lactamase" evidence="1">
    <location>
        <begin position="51"/>
        <end position="234"/>
    </location>
</feature>
<comment type="caution">
    <text evidence="2">The sequence shown here is derived from an EMBL/GenBank/DDBJ whole genome shotgun (WGS) entry which is preliminary data.</text>
</comment>
<dbReference type="Proteomes" id="UP000052023">
    <property type="component" value="Unassembled WGS sequence"/>
</dbReference>
<name>A0A0R3MHD0_9BRAD</name>
<dbReference type="Gene3D" id="3.60.15.10">
    <property type="entry name" value="Ribonuclease Z/Hydroxyacylglutathione hydrolase-like"/>
    <property type="match status" value="1"/>
</dbReference>